<protein>
    <recommendedName>
        <fullName evidence="12">FYVE and coiled-coil domain-containing protein 1</fullName>
    </recommendedName>
</protein>
<dbReference type="InterPro" id="IPR000306">
    <property type="entry name" value="Znf_FYVE"/>
</dbReference>
<dbReference type="CDD" id="cd15726">
    <property type="entry name" value="FYVE_FYCO1"/>
    <property type="match status" value="1"/>
</dbReference>
<feature type="coiled-coil region" evidence="5">
    <location>
        <begin position="410"/>
        <end position="466"/>
    </location>
</feature>
<evidence type="ECO:0000256" key="5">
    <source>
        <dbReference type="SAM" id="Coils"/>
    </source>
</evidence>
<comment type="caution">
    <text evidence="10">The sequence shown here is derived from an EMBL/GenBank/DDBJ whole genome shotgun (WGS) entry which is preliminary data.</text>
</comment>
<dbReference type="EMBL" id="JAFDVH010000024">
    <property type="protein sequence ID" value="KAG7455171.1"/>
    <property type="molecule type" value="Genomic_DNA"/>
</dbReference>
<dbReference type="OrthoDB" id="660555at2759"/>
<feature type="domain" description="GOLD" evidence="9">
    <location>
        <begin position="1274"/>
        <end position="1379"/>
    </location>
</feature>
<dbReference type="InterPro" id="IPR009038">
    <property type="entry name" value="GOLD_dom"/>
</dbReference>
<dbReference type="InterPro" id="IPR047336">
    <property type="entry name" value="RUN_FYCO1"/>
</dbReference>
<dbReference type="Pfam" id="PF01363">
    <property type="entry name" value="FYVE"/>
    <property type="match status" value="1"/>
</dbReference>
<evidence type="ECO:0000256" key="4">
    <source>
        <dbReference type="PROSITE-ProRule" id="PRU00091"/>
    </source>
</evidence>
<accession>A0A9D3PD99</accession>
<feature type="coiled-coil region" evidence="5">
    <location>
        <begin position="516"/>
        <end position="818"/>
    </location>
</feature>
<dbReference type="SUPFAM" id="SSF101576">
    <property type="entry name" value="Supernatant protein factor (SPF), C-terminal domain"/>
    <property type="match status" value="1"/>
</dbReference>
<evidence type="ECO:0000256" key="3">
    <source>
        <dbReference type="ARBA" id="ARBA00022833"/>
    </source>
</evidence>
<dbReference type="Gene3D" id="1.10.287.1490">
    <property type="match status" value="1"/>
</dbReference>
<dbReference type="Proteomes" id="UP001046870">
    <property type="component" value="Chromosome 24"/>
</dbReference>
<dbReference type="Gene3D" id="3.30.40.10">
    <property type="entry name" value="Zinc/RING finger domain, C3HC4 (zinc finger)"/>
    <property type="match status" value="1"/>
</dbReference>
<feature type="coiled-coil region" evidence="5">
    <location>
        <begin position="847"/>
        <end position="916"/>
    </location>
</feature>
<sequence length="1391" mass="156286">MRCQSTYDTPPHEKHVHIYCKLNSTKRDLLPHKLSLDPVTLSRRMASPSVGESQLQRIIRDLHDAVAELGREHRESGEPVTDDSSSLHKFCYKLEYLLQFDQKEKTTLLGTRKDYWDYFSDCLAKIKGANDGIRFVKSIPELKTSLGKGRAFIRYSLAHQRLADTLQQCLMNQRVTSDWYYSRSPFLKPHLNVDIINHLYELNEIQFDVASRGHDLDSAWPTFARRTLGLASPPGQPWKTPSRSSSINSLASTFSQAPEFLSSPDCGHAFLSDPSEAAGCSVAEDLRLELDQSELRQQELQERLRGQEEETAELRGVVKELRRQLEDRLREAEREHEERAGLAERLGEEVRRKEADLRESEARLEAQRASAARESSEALRQAEELQGAIGRLQGALSGKEKESGDLQVQLRELQSSLEARERQAEELKRRAQEEKEELLQRYSSLKDSLEGQVQDLTEQLGAKEKELSASTGRVRDLEKQVESLAGEREGLRGGLAELEGSLKEQAEKTGEYKAQCASLTERNAKLLETARRSEEAKRELAEGRAALEDELAALRASEKQLRGQLEDGAVSLDERERKLREENRRLDESFQKAALQREAAEGAVRALEQESGELKEELAAAKAALATTQDRLRVASGRIPELERTEEDLRARLQEKAVQCEELQSRLEALGREKEEAEAELKETLRREAQEATSRLSLAEGQLELNAREVSRLQDEVVDLRAKLRGAAETEGKARAQLEVAESSREELRALAEQLQGQLEELNRRHVEELQRCKLEEEALAAERDGEARARADLASEAAGLRDELALLQQHNKKLALEASEARDGLHRANTEMAELGISVCALTSENEEARQKWASVSARLQELEEEGAREVDRLTASLEALREENAALRGELEQAESLRATVLELRGRLERAETEAREEITAVKFQMSSETMSHQNQLQSLTEELVGVRAELGAEHERVKLLEAKVCELEAANSASSQQLEEKGLHISQSEEELQSLRESLARREAELAEARRGGEELRKSLDRAVAEKQACDMKTSAEIDDLYRTKKNLEERLIQLIMEKDALWQKSDALEFEQKLRAEEVTERDAAHCAGCQSQFSWWLRRHQCGLCGRAFCYYCCGHSVSAQGGRKERCCRECYAHPSAVTARHPQGHAPDAPDTPTSPLSPCRPPHSSQGVGWLSKPDDGVFDIITEEEVNGVYDTESLTRMTGECLGGERDTERPGTLELSISTSTDATPDDPEEPTPVVQDAEIHLLKSGELTLTVPLSAEEIAQFGDGFRELFIKSSCYSLIPVTVSEAGHTISWVFSSEPKSISFSVVYRETPDTPLDQAKVLIPLTRCSSHKETIQGELKVRSPGTYTLIFDNSFSRFISKKVLYRLTVEKPVIYDGSDIP</sequence>
<feature type="domain" description="RUN" evidence="8">
    <location>
        <begin position="81"/>
        <end position="214"/>
    </location>
</feature>
<dbReference type="GO" id="GO:0008270">
    <property type="term" value="F:zinc ion binding"/>
    <property type="evidence" value="ECO:0007669"/>
    <property type="project" value="UniProtKB-KW"/>
</dbReference>
<feature type="coiled-coil region" evidence="5">
    <location>
        <begin position="283"/>
        <end position="377"/>
    </location>
</feature>
<dbReference type="InterPro" id="IPR037213">
    <property type="entry name" value="Run_dom_sf"/>
</dbReference>
<evidence type="ECO:0000259" key="8">
    <source>
        <dbReference type="PROSITE" id="PS50826"/>
    </source>
</evidence>
<feature type="region of interest" description="Disordered" evidence="6">
    <location>
        <begin position="1145"/>
        <end position="1178"/>
    </location>
</feature>
<dbReference type="Pfam" id="PF02759">
    <property type="entry name" value="RUN"/>
    <property type="match status" value="1"/>
</dbReference>
<reference evidence="10" key="1">
    <citation type="submission" date="2021-01" db="EMBL/GenBank/DDBJ databases">
        <authorList>
            <person name="Zahm M."/>
            <person name="Roques C."/>
            <person name="Cabau C."/>
            <person name="Klopp C."/>
            <person name="Donnadieu C."/>
            <person name="Jouanno E."/>
            <person name="Lampietro C."/>
            <person name="Louis A."/>
            <person name="Herpin A."/>
            <person name="Echchiki A."/>
            <person name="Berthelot C."/>
            <person name="Parey E."/>
            <person name="Roest-Crollius H."/>
            <person name="Braasch I."/>
            <person name="Postlethwait J."/>
            <person name="Bobe J."/>
            <person name="Montfort J."/>
            <person name="Bouchez O."/>
            <person name="Begum T."/>
            <person name="Mejri S."/>
            <person name="Adams A."/>
            <person name="Chen W.-J."/>
            <person name="Guiguen Y."/>
        </authorList>
    </citation>
    <scope>NUCLEOTIDE SEQUENCE</scope>
    <source>
        <strain evidence="10">YG-15Mar2019-1</strain>
        <tissue evidence="10">Brain</tissue>
    </source>
</reference>
<name>A0A9D3PD99_MEGAT</name>
<keyword evidence="1" id="KW-0479">Metal-binding</keyword>
<dbReference type="FunFam" id="1.20.58.900:FF:000010">
    <property type="entry name" value="FYVE and coiled-coil domain containing 1"/>
    <property type="match status" value="1"/>
</dbReference>
<dbReference type="CDD" id="cd17698">
    <property type="entry name" value="RUN_FYCO1"/>
    <property type="match status" value="1"/>
</dbReference>
<dbReference type="GO" id="GO:0072383">
    <property type="term" value="P:plus-end-directed vesicle transport along microtubule"/>
    <property type="evidence" value="ECO:0007669"/>
    <property type="project" value="TreeGrafter"/>
</dbReference>
<evidence type="ECO:0000259" key="9">
    <source>
        <dbReference type="PROSITE" id="PS50866"/>
    </source>
</evidence>
<dbReference type="InterPro" id="IPR013083">
    <property type="entry name" value="Znf_RING/FYVE/PHD"/>
</dbReference>
<dbReference type="PROSITE" id="PS50826">
    <property type="entry name" value="RUN"/>
    <property type="match status" value="1"/>
</dbReference>
<gene>
    <name evidence="10" type="ORF">MATL_G00253670</name>
</gene>
<dbReference type="GO" id="GO:0005770">
    <property type="term" value="C:late endosome"/>
    <property type="evidence" value="ECO:0007669"/>
    <property type="project" value="TreeGrafter"/>
</dbReference>
<dbReference type="GO" id="GO:0005776">
    <property type="term" value="C:autophagosome"/>
    <property type="evidence" value="ECO:0007669"/>
    <property type="project" value="TreeGrafter"/>
</dbReference>
<feature type="domain" description="FYVE-type" evidence="7">
    <location>
        <begin position="1085"/>
        <end position="1142"/>
    </location>
</feature>
<dbReference type="SMART" id="SM00064">
    <property type="entry name" value="FYVE"/>
    <property type="match status" value="1"/>
</dbReference>
<dbReference type="InterPro" id="IPR047337">
    <property type="entry name" value="FYVE_FYCO1"/>
</dbReference>
<keyword evidence="2 4" id="KW-0863">Zinc-finger</keyword>
<dbReference type="SUPFAM" id="SSF57903">
    <property type="entry name" value="FYVE/PHD zinc finger"/>
    <property type="match status" value="1"/>
</dbReference>
<dbReference type="PROSITE" id="PS50866">
    <property type="entry name" value="GOLD"/>
    <property type="match status" value="1"/>
</dbReference>
<keyword evidence="5" id="KW-0175">Coiled coil</keyword>
<dbReference type="InterPro" id="IPR017455">
    <property type="entry name" value="Znf_FYVE-rel"/>
</dbReference>
<dbReference type="PANTHER" id="PTHR46753">
    <property type="entry name" value="FYVE AND COILED-COIL DOMAIN-CONTAINING PROTEIN 1"/>
    <property type="match status" value="1"/>
</dbReference>
<dbReference type="PROSITE" id="PS50178">
    <property type="entry name" value="ZF_FYVE"/>
    <property type="match status" value="1"/>
</dbReference>
<dbReference type="SUPFAM" id="SSF140741">
    <property type="entry name" value="RUN domain-like"/>
    <property type="match status" value="1"/>
</dbReference>
<evidence type="ECO:0000256" key="2">
    <source>
        <dbReference type="ARBA" id="ARBA00022771"/>
    </source>
</evidence>
<evidence type="ECO:0000313" key="11">
    <source>
        <dbReference type="Proteomes" id="UP001046870"/>
    </source>
</evidence>
<dbReference type="InterPro" id="IPR011011">
    <property type="entry name" value="Znf_FYVE_PHD"/>
</dbReference>
<organism evidence="10 11">
    <name type="scientific">Megalops atlanticus</name>
    <name type="common">Tarpon</name>
    <name type="synonym">Clupea gigantea</name>
    <dbReference type="NCBI Taxonomy" id="7932"/>
    <lineage>
        <taxon>Eukaryota</taxon>
        <taxon>Metazoa</taxon>
        <taxon>Chordata</taxon>
        <taxon>Craniata</taxon>
        <taxon>Vertebrata</taxon>
        <taxon>Euteleostomi</taxon>
        <taxon>Actinopterygii</taxon>
        <taxon>Neopterygii</taxon>
        <taxon>Teleostei</taxon>
        <taxon>Elopiformes</taxon>
        <taxon>Megalopidae</taxon>
        <taxon>Megalops</taxon>
    </lineage>
</organism>
<keyword evidence="11" id="KW-1185">Reference proteome</keyword>
<evidence type="ECO:0000256" key="6">
    <source>
        <dbReference type="SAM" id="MobiDB-lite"/>
    </source>
</evidence>
<evidence type="ECO:0008006" key="12">
    <source>
        <dbReference type="Google" id="ProtNLM"/>
    </source>
</evidence>
<dbReference type="Gene3D" id="2.60.120.680">
    <property type="entry name" value="GOLD domain"/>
    <property type="match status" value="1"/>
</dbReference>
<dbReference type="InterPro" id="IPR004012">
    <property type="entry name" value="Run_dom"/>
</dbReference>
<feature type="coiled-coil region" evidence="5">
    <location>
        <begin position="981"/>
        <end position="1015"/>
    </location>
</feature>
<dbReference type="GO" id="GO:1901098">
    <property type="term" value="P:positive regulation of autophagosome maturation"/>
    <property type="evidence" value="ECO:0007669"/>
    <property type="project" value="TreeGrafter"/>
</dbReference>
<dbReference type="Gene3D" id="1.20.58.900">
    <property type="match status" value="1"/>
</dbReference>
<dbReference type="InterPro" id="IPR036598">
    <property type="entry name" value="GOLD_dom_sf"/>
</dbReference>
<dbReference type="FunFam" id="2.60.120.680:FF:000004">
    <property type="entry name" value="FYVE and coiled-coil domain containing 1"/>
    <property type="match status" value="1"/>
</dbReference>
<keyword evidence="3" id="KW-0862">Zinc</keyword>
<evidence type="ECO:0000256" key="1">
    <source>
        <dbReference type="ARBA" id="ARBA00022723"/>
    </source>
</evidence>
<proteinExistence type="predicted"/>
<dbReference type="PANTHER" id="PTHR46753:SF2">
    <property type="entry name" value="FYVE AND COILED-COIL DOMAIN-CONTAINING PROTEIN 1"/>
    <property type="match status" value="1"/>
</dbReference>
<evidence type="ECO:0000313" key="10">
    <source>
        <dbReference type="EMBL" id="KAG7455171.1"/>
    </source>
</evidence>
<dbReference type="GO" id="GO:0005764">
    <property type="term" value="C:lysosome"/>
    <property type="evidence" value="ECO:0007669"/>
    <property type="project" value="TreeGrafter"/>
</dbReference>
<evidence type="ECO:0000259" key="7">
    <source>
        <dbReference type="PROSITE" id="PS50178"/>
    </source>
</evidence>